<organism evidence="1 2">
    <name type="scientific">Thalictrum thalictroides</name>
    <name type="common">Rue-anemone</name>
    <name type="synonym">Anemone thalictroides</name>
    <dbReference type="NCBI Taxonomy" id="46969"/>
    <lineage>
        <taxon>Eukaryota</taxon>
        <taxon>Viridiplantae</taxon>
        <taxon>Streptophyta</taxon>
        <taxon>Embryophyta</taxon>
        <taxon>Tracheophyta</taxon>
        <taxon>Spermatophyta</taxon>
        <taxon>Magnoliopsida</taxon>
        <taxon>Ranunculales</taxon>
        <taxon>Ranunculaceae</taxon>
        <taxon>Thalictroideae</taxon>
        <taxon>Thalictrum</taxon>
    </lineage>
</organism>
<dbReference type="Proteomes" id="UP000554482">
    <property type="component" value="Unassembled WGS sequence"/>
</dbReference>
<accession>A0A7J6UVQ3</accession>
<name>A0A7J6UVQ3_THATH</name>
<evidence type="ECO:0000313" key="2">
    <source>
        <dbReference type="Proteomes" id="UP000554482"/>
    </source>
</evidence>
<evidence type="ECO:0000313" key="1">
    <source>
        <dbReference type="EMBL" id="KAF5176551.1"/>
    </source>
</evidence>
<keyword evidence="2" id="KW-1185">Reference proteome</keyword>
<proteinExistence type="predicted"/>
<comment type="caution">
    <text evidence="1">The sequence shown here is derived from an EMBL/GenBank/DDBJ whole genome shotgun (WGS) entry which is preliminary data.</text>
</comment>
<reference evidence="1 2" key="1">
    <citation type="submission" date="2020-06" db="EMBL/GenBank/DDBJ databases">
        <title>Transcriptomic and genomic resources for Thalictrum thalictroides and T. hernandezii: Facilitating candidate gene discovery in an emerging model plant lineage.</title>
        <authorList>
            <person name="Arias T."/>
            <person name="Riano-Pachon D.M."/>
            <person name="Di Stilio V.S."/>
        </authorList>
    </citation>
    <scope>NUCLEOTIDE SEQUENCE [LARGE SCALE GENOMIC DNA]</scope>
    <source>
        <strain evidence="2">cv. WT478/WT964</strain>
        <tissue evidence="1">Leaves</tissue>
    </source>
</reference>
<sequence length="66" mass="7500">MSIPFIPFWWVSDSEDWTIDDDQIQASKMENVTSNVLSMFVCAYAKMHLIYCSDQNGKQAGGFCVV</sequence>
<dbReference type="EMBL" id="JABWDY010042608">
    <property type="protein sequence ID" value="KAF5176551.1"/>
    <property type="molecule type" value="Genomic_DNA"/>
</dbReference>
<dbReference type="AlphaFoldDB" id="A0A7J6UVQ3"/>
<protein>
    <submittedName>
        <fullName evidence="1">Uncharacterized protein</fullName>
    </submittedName>
</protein>
<gene>
    <name evidence="1" type="ORF">FRX31_033860</name>
</gene>